<dbReference type="GO" id="GO:0005886">
    <property type="term" value="C:plasma membrane"/>
    <property type="evidence" value="ECO:0007669"/>
    <property type="project" value="UniProtKB-SubCell"/>
</dbReference>
<evidence type="ECO:0000256" key="1">
    <source>
        <dbReference type="ARBA" id="ARBA00004651"/>
    </source>
</evidence>
<dbReference type="PIRSF" id="PIRSF017804">
    <property type="entry name" value="Secretion_EccD1"/>
    <property type="match status" value="1"/>
</dbReference>
<evidence type="ECO:0000256" key="6">
    <source>
        <dbReference type="ARBA" id="ARBA00023136"/>
    </source>
</evidence>
<keyword evidence="3" id="KW-1003">Cell membrane</keyword>
<evidence type="ECO:0000313" key="9">
    <source>
        <dbReference type="EMBL" id="OCB63303.1"/>
    </source>
</evidence>
<dbReference type="EMBL" id="MBEE01000012">
    <property type="protein sequence ID" value="OCB63303.1"/>
    <property type="molecule type" value="Genomic_DNA"/>
</dbReference>
<protein>
    <submittedName>
        <fullName evidence="9">Type VII secretion integral membrane protein EccD</fullName>
    </submittedName>
</protein>
<feature type="transmembrane region" description="Helical" evidence="7">
    <location>
        <begin position="386"/>
        <end position="405"/>
    </location>
</feature>
<accession>A0A1B9DET2</accession>
<evidence type="ECO:0000256" key="2">
    <source>
        <dbReference type="ARBA" id="ARBA00006162"/>
    </source>
</evidence>
<gene>
    <name evidence="9" type="ORF">A5677_10800</name>
</gene>
<dbReference type="InterPro" id="IPR006707">
    <property type="entry name" value="T7SS_EccD"/>
</dbReference>
<feature type="transmembrane region" description="Helical" evidence="7">
    <location>
        <begin position="170"/>
        <end position="187"/>
    </location>
</feature>
<feature type="transmembrane region" description="Helical" evidence="7">
    <location>
        <begin position="356"/>
        <end position="374"/>
    </location>
</feature>
<dbReference type="Pfam" id="PF08817">
    <property type="entry name" value="YukD"/>
    <property type="match status" value="1"/>
</dbReference>
<evidence type="ECO:0000256" key="7">
    <source>
        <dbReference type="SAM" id="Phobius"/>
    </source>
</evidence>
<feature type="transmembrane region" description="Helical" evidence="7">
    <location>
        <begin position="136"/>
        <end position="158"/>
    </location>
</feature>
<evidence type="ECO:0000259" key="8">
    <source>
        <dbReference type="Pfam" id="PF19053"/>
    </source>
</evidence>
<dbReference type="Gene3D" id="3.10.20.90">
    <property type="entry name" value="Phosphatidylinositol 3-kinase Catalytic Subunit, Chain A, domain 1"/>
    <property type="match status" value="1"/>
</dbReference>
<keyword evidence="4 7" id="KW-0812">Transmembrane</keyword>
<evidence type="ECO:0000256" key="5">
    <source>
        <dbReference type="ARBA" id="ARBA00022989"/>
    </source>
</evidence>
<name>A0A1B9DET2_MYCMA</name>
<evidence type="ECO:0000313" key="10">
    <source>
        <dbReference type="Proteomes" id="UP000092683"/>
    </source>
</evidence>
<dbReference type="InterPro" id="IPR044049">
    <property type="entry name" value="EccD_transm"/>
</dbReference>
<feature type="transmembrane region" description="Helical" evidence="7">
    <location>
        <begin position="247"/>
        <end position="270"/>
    </location>
</feature>
<comment type="subcellular location">
    <subcellularLocation>
        <location evidence="1">Cell membrane</location>
        <topology evidence="1">Multi-pass membrane protein</topology>
    </subcellularLocation>
</comment>
<feature type="transmembrane region" description="Helical" evidence="7">
    <location>
        <begin position="276"/>
        <end position="297"/>
    </location>
</feature>
<comment type="caution">
    <text evidence="9">The sequence shown here is derived from an EMBL/GenBank/DDBJ whole genome shotgun (WGS) entry which is preliminary data.</text>
</comment>
<feature type="domain" description="EccD-like transmembrane" evidence="8">
    <location>
        <begin position="134"/>
        <end position="472"/>
    </location>
</feature>
<keyword evidence="5 7" id="KW-1133">Transmembrane helix</keyword>
<dbReference type="RefSeq" id="WP_065478215.1">
    <property type="nucleotide sequence ID" value="NZ_MBEE01000012.1"/>
</dbReference>
<evidence type="ECO:0000256" key="3">
    <source>
        <dbReference type="ARBA" id="ARBA00022475"/>
    </source>
</evidence>
<reference evidence="9 10" key="1">
    <citation type="submission" date="2016-06" db="EMBL/GenBank/DDBJ databases">
        <authorList>
            <person name="Kjaerup R.B."/>
            <person name="Dalgaard T.S."/>
            <person name="Juul-Madsen H.R."/>
        </authorList>
    </citation>
    <scope>NUCLEOTIDE SEQUENCE [LARGE SCALE GENOMIC DNA]</scope>
    <source>
        <strain evidence="9 10">E3012</strain>
    </source>
</reference>
<evidence type="ECO:0000256" key="4">
    <source>
        <dbReference type="ARBA" id="ARBA00022692"/>
    </source>
</evidence>
<feature type="transmembrane region" description="Helical" evidence="7">
    <location>
        <begin position="411"/>
        <end position="434"/>
    </location>
</feature>
<feature type="transmembrane region" description="Helical" evidence="7">
    <location>
        <begin position="331"/>
        <end position="350"/>
    </location>
</feature>
<dbReference type="InterPro" id="IPR024962">
    <property type="entry name" value="YukD-like"/>
</dbReference>
<feature type="transmembrane region" description="Helical" evidence="7">
    <location>
        <begin position="446"/>
        <end position="469"/>
    </location>
</feature>
<dbReference type="NCBIfam" id="TIGR03920">
    <property type="entry name" value="T7SS_EccD"/>
    <property type="match status" value="1"/>
</dbReference>
<keyword evidence="6 7" id="KW-0472">Membrane</keyword>
<proteinExistence type="inferred from homology"/>
<dbReference type="AlphaFoldDB" id="A0A1B9DET2"/>
<sequence length="475" mass="46645">MFAAFRPKGPSLPATDPTLRRVSIHSGSTAVDLSLPAEIPVAVLTPSIVDVLHVRDAGDPSTAKRYHLSLPGSSALDPSKTLAQSGIADGAVLLLGRSSAPPPAVRHHDVAEAVCEALAAAPEPWAAARRRLATRVGGVVTAACMTGIGALALVRNALHGNGGREPHTTVAVAVAASVIALLSAVVAHRAYRDAAAGLALNAMAAAFAAVAGVLAVPGGPGACKVLLGATAAAVTAVLAIRASGCGLATLTAVSCAATVVAAAALVGVITTAPLRAIGAASALVSVGLLGAAARVSIAVAGLSPRLPATPDTDPAETTGTRVAARAHRADAWLSSLLAGFSAAAAVGAVVSVLAGAPRLSCVAFGCITGALLLLRARTSDGAKMLASAIGGILVLTTTFGAAAMSTPGHGAWVAAATGALAAAAIFLGFFAPDVSLPPLVHRSVDALEWLALVAMVPLACWICGLYGAVRGMNLT</sequence>
<dbReference type="OrthoDB" id="4156660at2"/>
<feature type="transmembrane region" description="Helical" evidence="7">
    <location>
        <begin position="194"/>
        <end position="216"/>
    </location>
</feature>
<organism evidence="9 10">
    <name type="scientific">Mycobacterium malmoense</name>
    <dbReference type="NCBI Taxonomy" id="1780"/>
    <lineage>
        <taxon>Bacteria</taxon>
        <taxon>Bacillati</taxon>
        <taxon>Actinomycetota</taxon>
        <taxon>Actinomycetes</taxon>
        <taxon>Mycobacteriales</taxon>
        <taxon>Mycobacteriaceae</taxon>
        <taxon>Mycobacterium</taxon>
    </lineage>
</organism>
<dbReference type="Pfam" id="PF19053">
    <property type="entry name" value="EccD"/>
    <property type="match status" value="1"/>
</dbReference>
<dbReference type="Proteomes" id="UP000092683">
    <property type="component" value="Unassembled WGS sequence"/>
</dbReference>
<comment type="similarity">
    <text evidence="2">Belongs to the EccD/Snm4 family.</text>
</comment>